<reference evidence="2 3" key="1">
    <citation type="submission" date="2024-03" db="EMBL/GenBank/DDBJ databases">
        <title>The genome assembly and annotation of the cricket Gryllus longicercus Weissman &amp; Gray.</title>
        <authorList>
            <person name="Szrajer S."/>
            <person name="Gray D."/>
            <person name="Ylla G."/>
        </authorList>
    </citation>
    <scope>NUCLEOTIDE SEQUENCE [LARGE SCALE GENOMIC DNA]</scope>
    <source>
        <strain evidence="2">DAG 2021-001</strain>
        <tissue evidence="2">Whole body minus gut</tissue>
    </source>
</reference>
<dbReference type="Pfam" id="PF08240">
    <property type="entry name" value="ADH_N"/>
    <property type="match status" value="1"/>
</dbReference>
<dbReference type="EMBL" id="JAZDUA010000157">
    <property type="protein sequence ID" value="KAK7866022.1"/>
    <property type="molecule type" value="Genomic_DNA"/>
</dbReference>
<dbReference type="InterPro" id="IPR013154">
    <property type="entry name" value="ADH-like_N"/>
</dbReference>
<dbReference type="Gene3D" id="3.90.180.10">
    <property type="entry name" value="Medium-chain alcohol dehydrogenases, catalytic domain"/>
    <property type="match status" value="1"/>
</dbReference>
<dbReference type="InterPro" id="IPR042633">
    <property type="entry name" value="CRYZL1"/>
</dbReference>
<name>A0AAN9Z7U4_9ORTH</name>
<evidence type="ECO:0000313" key="2">
    <source>
        <dbReference type="EMBL" id="KAK7866022.1"/>
    </source>
</evidence>
<dbReference type="Gene3D" id="3.40.50.720">
    <property type="entry name" value="NAD(P)-binding Rossmann-like Domain"/>
    <property type="match status" value="1"/>
</dbReference>
<dbReference type="SUPFAM" id="SSF51735">
    <property type="entry name" value="NAD(P)-binding Rossmann-fold domains"/>
    <property type="match status" value="1"/>
</dbReference>
<keyword evidence="3" id="KW-1185">Reference proteome</keyword>
<comment type="caution">
    <text evidence="2">The sequence shown here is derived from an EMBL/GenBank/DDBJ whole genome shotgun (WGS) entry which is preliminary data.</text>
</comment>
<dbReference type="InterPro" id="IPR011032">
    <property type="entry name" value="GroES-like_sf"/>
</dbReference>
<accession>A0AAN9Z7U4</accession>
<dbReference type="AlphaFoldDB" id="A0AAN9Z7U4"/>
<evidence type="ECO:0000313" key="3">
    <source>
        <dbReference type="Proteomes" id="UP001378592"/>
    </source>
</evidence>
<dbReference type="SUPFAM" id="SSF50129">
    <property type="entry name" value="GroES-like"/>
    <property type="match status" value="1"/>
</dbReference>
<sequence length="364" mass="39569">MPKPRFAKSISCEVKGHDGIQIISDKVNLPEIEGNSVLVEVKACGLLSCHYDNSALFQLLTKAKKNQRIGVGCDIAGIVLAVGPEVTTLCVGAAVVGVVPLDYEQSGCSDFVVLEEFDVAPKPDGVSFVEAAACIGDAVKAYTALHYLGRLTSGDTVLILNGASPFGSVCIQLAHHWGAKILTTSCAEEEKSLLLQHNIEALHIIELNQKNSSLKSLVMLETGNLGVDIIVDQGLMQFCQQNIISDSDNRLSSVKYFPTKHDVISCLAVGGRWVTSRADMQLDPPNSRLLYLRCATLGFLFEQAWMMSNAQQGRYQHILMDIMEKVASGIVRPNVHKVISFETVLEFVKSGEGTKGYKIVMARE</sequence>
<dbReference type="InterPro" id="IPR020843">
    <property type="entry name" value="ER"/>
</dbReference>
<dbReference type="PANTHER" id="PTHR44461:SF1">
    <property type="entry name" value="QUINONE OXIDOREDUCTASE-LIKE PROTEIN 1"/>
    <property type="match status" value="1"/>
</dbReference>
<dbReference type="Proteomes" id="UP001378592">
    <property type="component" value="Unassembled WGS sequence"/>
</dbReference>
<dbReference type="InterPro" id="IPR036291">
    <property type="entry name" value="NAD(P)-bd_dom_sf"/>
</dbReference>
<dbReference type="PANTHER" id="PTHR44461">
    <property type="entry name" value="QUINONE OXIDOREDUCTASE-LIKE PROTEIN 1"/>
    <property type="match status" value="1"/>
</dbReference>
<evidence type="ECO:0000259" key="1">
    <source>
        <dbReference type="SMART" id="SM00829"/>
    </source>
</evidence>
<protein>
    <recommendedName>
        <fullName evidence="1">Enoyl reductase (ER) domain-containing protein</fullName>
    </recommendedName>
</protein>
<dbReference type="SMART" id="SM00829">
    <property type="entry name" value="PKS_ER"/>
    <property type="match status" value="1"/>
</dbReference>
<dbReference type="CDD" id="cd05195">
    <property type="entry name" value="enoyl_red"/>
    <property type="match status" value="1"/>
</dbReference>
<proteinExistence type="predicted"/>
<feature type="domain" description="Enoyl reductase (ER)" evidence="1">
    <location>
        <begin position="16"/>
        <end position="361"/>
    </location>
</feature>
<gene>
    <name evidence="2" type="ORF">R5R35_008537</name>
</gene>
<organism evidence="2 3">
    <name type="scientific">Gryllus longicercus</name>
    <dbReference type="NCBI Taxonomy" id="2509291"/>
    <lineage>
        <taxon>Eukaryota</taxon>
        <taxon>Metazoa</taxon>
        <taxon>Ecdysozoa</taxon>
        <taxon>Arthropoda</taxon>
        <taxon>Hexapoda</taxon>
        <taxon>Insecta</taxon>
        <taxon>Pterygota</taxon>
        <taxon>Neoptera</taxon>
        <taxon>Polyneoptera</taxon>
        <taxon>Orthoptera</taxon>
        <taxon>Ensifera</taxon>
        <taxon>Gryllidea</taxon>
        <taxon>Grylloidea</taxon>
        <taxon>Gryllidae</taxon>
        <taxon>Gryllinae</taxon>
        <taxon>Gryllus</taxon>
    </lineage>
</organism>
<dbReference type="GO" id="GO:0016491">
    <property type="term" value="F:oxidoreductase activity"/>
    <property type="evidence" value="ECO:0007669"/>
    <property type="project" value="InterPro"/>
</dbReference>